<protein>
    <submittedName>
        <fullName evidence="1">Uncharacterized protein</fullName>
    </submittedName>
</protein>
<evidence type="ECO:0000313" key="2">
    <source>
        <dbReference type="Proteomes" id="UP000050867"/>
    </source>
</evidence>
<dbReference type="eggNOG" id="COG5222">
    <property type="taxonomic scope" value="Bacteria"/>
</dbReference>
<dbReference type="STRING" id="76728.AQ490_24435"/>
<sequence length="122" mass="13068">MVGPFTSAARVSIGELTTWQAAAPAHTVLVRYPDGSHGAYRRRDGEDTAAFASRIGTPTTDDLPGVAPEQARLAWLLRGDLPCPDGSEVFAVYPAGVDATGSVCCPRPTWFPRSHRHERPAP</sequence>
<dbReference type="AlphaFoldDB" id="A0A0T6LR10"/>
<dbReference type="Proteomes" id="UP000050867">
    <property type="component" value="Unassembled WGS sequence"/>
</dbReference>
<organism evidence="1 2">
    <name type="scientific">Wenjunlia vitaminophila</name>
    <name type="common">Streptomyces vitaminophilus</name>
    <dbReference type="NCBI Taxonomy" id="76728"/>
    <lineage>
        <taxon>Bacteria</taxon>
        <taxon>Bacillati</taxon>
        <taxon>Actinomycetota</taxon>
        <taxon>Actinomycetes</taxon>
        <taxon>Kitasatosporales</taxon>
        <taxon>Streptomycetaceae</taxon>
        <taxon>Wenjunlia</taxon>
    </lineage>
</organism>
<dbReference type="RefSeq" id="WP_018383763.1">
    <property type="nucleotide sequence ID" value="NZ_LLZU01000021.1"/>
</dbReference>
<dbReference type="OrthoDB" id="415622at2"/>
<comment type="caution">
    <text evidence="1">The sequence shown here is derived from an EMBL/GenBank/DDBJ whole genome shotgun (WGS) entry which is preliminary data.</text>
</comment>
<accession>A0A0T6LR10</accession>
<evidence type="ECO:0000313" key="1">
    <source>
        <dbReference type="EMBL" id="KRV48558.1"/>
    </source>
</evidence>
<gene>
    <name evidence="1" type="ORF">AQ490_24435</name>
</gene>
<name>A0A0T6LR10_WENVI</name>
<reference evidence="1 2" key="1">
    <citation type="submission" date="2015-10" db="EMBL/GenBank/DDBJ databases">
        <title>Draft genome sequence of pyrrolomycin-producing Streptomyces vitaminophilus.</title>
        <authorList>
            <person name="Graham D.E."/>
            <person name="Mahan K.M."/>
            <person name="Klingeman D.M."/>
            <person name="Hettich R.L."/>
            <person name="Parry R.J."/>
        </authorList>
    </citation>
    <scope>NUCLEOTIDE SEQUENCE [LARGE SCALE GENOMIC DNA]</scope>
    <source>
        <strain evidence="1 2">ATCC 31673</strain>
    </source>
</reference>
<keyword evidence="2" id="KW-1185">Reference proteome</keyword>
<dbReference type="EMBL" id="LLZU01000021">
    <property type="protein sequence ID" value="KRV48558.1"/>
    <property type="molecule type" value="Genomic_DNA"/>
</dbReference>
<proteinExistence type="predicted"/>